<sequence length="216" mass="25531">MYKDKPFHIGTVRFTNKTYQENLKWKEKRNHNGCIYGLDTKITESINKGEYIFIIEMNNDINEIMGIGLIKNVTMPSYRSRIYEEEVYNKFVYKGKNHINREELLKINDRIVFFLENILFKSAHHFKRGNGCTILTKNRIAQAEYYDRPIKKRVYRCKTCGKIKKGHTCPGKRVKLVPLEKKCKICFQVKKGHICPGIKKNLILLNVVLKFFSNIF</sequence>
<name>A0A6C0KC71_9ZZZZ</name>
<dbReference type="AlphaFoldDB" id="A0A6C0KC71"/>
<protein>
    <submittedName>
        <fullName evidence="1">Uncharacterized protein</fullName>
    </submittedName>
</protein>
<organism evidence="1">
    <name type="scientific">viral metagenome</name>
    <dbReference type="NCBI Taxonomy" id="1070528"/>
    <lineage>
        <taxon>unclassified sequences</taxon>
        <taxon>metagenomes</taxon>
        <taxon>organismal metagenomes</taxon>
    </lineage>
</organism>
<dbReference type="EMBL" id="MN740848">
    <property type="protein sequence ID" value="QHU14993.1"/>
    <property type="molecule type" value="Genomic_DNA"/>
</dbReference>
<reference evidence="1" key="1">
    <citation type="journal article" date="2020" name="Nature">
        <title>Giant virus diversity and host interactions through global metagenomics.</title>
        <authorList>
            <person name="Schulz F."/>
            <person name="Roux S."/>
            <person name="Paez-Espino D."/>
            <person name="Jungbluth S."/>
            <person name="Walsh D.A."/>
            <person name="Denef V.J."/>
            <person name="McMahon K.D."/>
            <person name="Konstantinidis K.T."/>
            <person name="Eloe-Fadrosh E.A."/>
            <person name="Kyrpides N.C."/>
            <person name="Woyke T."/>
        </authorList>
    </citation>
    <scope>NUCLEOTIDE SEQUENCE</scope>
    <source>
        <strain evidence="1">GVMAG-S-1102244-55</strain>
    </source>
</reference>
<accession>A0A6C0KC71</accession>
<proteinExistence type="predicted"/>
<evidence type="ECO:0000313" key="1">
    <source>
        <dbReference type="EMBL" id="QHU14993.1"/>
    </source>
</evidence>